<proteinExistence type="predicted"/>
<evidence type="ECO:0000256" key="2">
    <source>
        <dbReference type="SAM" id="SignalP"/>
    </source>
</evidence>
<dbReference type="GO" id="GO:0070573">
    <property type="term" value="F:metallodipeptidase activity"/>
    <property type="evidence" value="ECO:0007669"/>
    <property type="project" value="InterPro"/>
</dbReference>
<feature type="region of interest" description="Disordered" evidence="1">
    <location>
        <begin position="406"/>
        <end position="426"/>
    </location>
</feature>
<dbReference type="GO" id="GO:0006508">
    <property type="term" value="P:proteolysis"/>
    <property type="evidence" value="ECO:0007669"/>
    <property type="project" value="InterPro"/>
</dbReference>
<feature type="signal peptide" evidence="2">
    <location>
        <begin position="1"/>
        <end position="18"/>
    </location>
</feature>
<dbReference type="AlphaFoldDB" id="A0A7G5IH84"/>
<reference evidence="3 4" key="1">
    <citation type="submission" date="2020-07" db="EMBL/GenBank/DDBJ databases">
        <title>Complete genome sequence for Sandaracinobacter sp. M6.</title>
        <authorList>
            <person name="Tang Y."/>
            <person name="Liu Q."/>
            <person name="Guo Z."/>
            <person name="Lei P."/>
            <person name="Huang B."/>
        </authorList>
    </citation>
    <scope>NUCLEOTIDE SEQUENCE [LARGE SCALE GENOMIC DNA]</scope>
    <source>
        <strain evidence="3 4">M6</strain>
    </source>
</reference>
<dbReference type="InterPro" id="IPR008257">
    <property type="entry name" value="Pept_M19"/>
</dbReference>
<evidence type="ECO:0000313" key="4">
    <source>
        <dbReference type="Proteomes" id="UP000515292"/>
    </source>
</evidence>
<evidence type="ECO:0000313" key="3">
    <source>
        <dbReference type="EMBL" id="QMW22726.1"/>
    </source>
</evidence>
<feature type="compositionally biased region" description="Low complexity" evidence="1">
    <location>
        <begin position="414"/>
        <end position="426"/>
    </location>
</feature>
<dbReference type="EMBL" id="CP059851">
    <property type="protein sequence ID" value="QMW22726.1"/>
    <property type="molecule type" value="Genomic_DNA"/>
</dbReference>
<dbReference type="PANTHER" id="PTHR10443">
    <property type="entry name" value="MICROSOMAL DIPEPTIDASE"/>
    <property type="match status" value="1"/>
</dbReference>
<sequence>MKPLLLALLLAAASPALPAPSGEGPGVGESPQTATRIARLLRTTPLIDGHNDWPWALRKAHGDARYTQDLTADSRALPQPRHTDIPRLRAGGVGAQFWSVWIPADITGPAAVKLTAEQIDLVHAMVRRYPKDLELARTADDIVRIHRAGRVASLIGIEGGHQIDNSLGVLRQFFDAGARYMTLTHTATIDWADSSNDTPRHNGLAPFGKSVVAEMNRLGMLIDISHVSPKVMADVLDISKTPVIFSHSSVRALCDHPRNVPDDILARLPANGGVIMITFVPQFLSQARMDWGAAREAEAARAKSRFLGQPDRIKAATDAWDAANPRPVTTLAEVANHIEHAAKVAGHDHVGLGGDYDGIDITPVGLEGVDRYPALLAELARRGWSDANLRKLAGENLLRVMRANEAHARGQKDAPLTTATLVPTAK</sequence>
<accession>A0A7G5IH84</accession>
<protein>
    <submittedName>
        <fullName evidence="3">Membrane dipeptidase</fullName>
    </submittedName>
</protein>
<dbReference type="SUPFAM" id="SSF51556">
    <property type="entry name" value="Metallo-dependent hydrolases"/>
    <property type="match status" value="1"/>
</dbReference>
<keyword evidence="4" id="KW-1185">Reference proteome</keyword>
<gene>
    <name evidence="3" type="ORF">H3309_15705</name>
</gene>
<dbReference type="Pfam" id="PF01244">
    <property type="entry name" value="Peptidase_M19"/>
    <property type="match status" value="1"/>
</dbReference>
<dbReference type="PROSITE" id="PS51365">
    <property type="entry name" value="RENAL_DIPEPTIDASE_2"/>
    <property type="match status" value="1"/>
</dbReference>
<organism evidence="3 4">
    <name type="scientific">Sandaracinobacteroides saxicola</name>
    <dbReference type="NCBI Taxonomy" id="2759707"/>
    <lineage>
        <taxon>Bacteria</taxon>
        <taxon>Pseudomonadati</taxon>
        <taxon>Pseudomonadota</taxon>
        <taxon>Alphaproteobacteria</taxon>
        <taxon>Sphingomonadales</taxon>
        <taxon>Sphingosinicellaceae</taxon>
        <taxon>Sandaracinobacteroides</taxon>
    </lineage>
</organism>
<dbReference type="Proteomes" id="UP000515292">
    <property type="component" value="Chromosome"/>
</dbReference>
<evidence type="ECO:0000256" key="1">
    <source>
        <dbReference type="SAM" id="MobiDB-lite"/>
    </source>
</evidence>
<feature type="chain" id="PRO_5028939297" evidence="2">
    <location>
        <begin position="19"/>
        <end position="426"/>
    </location>
</feature>
<dbReference type="InterPro" id="IPR032466">
    <property type="entry name" value="Metal_Hydrolase"/>
</dbReference>
<dbReference type="KEGG" id="sand:H3309_15705"/>
<dbReference type="RefSeq" id="WP_182295895.1">
    <property type="nucleotide sequence ID" value="NZ_CP059851.1"/>
</dbReference>
<dbReference type="Gene3D" id="3.20.20.140">
    <property type="entry name" value="Metal-dependent hydrolases"/>
    <property type="match status" value="1"/>
</dbReference>
<keyword evidence="2" id="KW-0732">Signal</keyword>
<dbReference type="PANTHER" id="PTHR10443:SF12">
    <property type="entry name" value="DIPEPTIDASE"/>
    <property type="match status" value="1"/>
</dbReference>
<dbReference type="CDD" id="cd01301">
    <property type="entry name" value="rDP_like"/>
    <property type="match status" value="1"/>
</dbReference>
<name>A0A7G5IH84_9SPHN</name>